<reference evidence="3" key="1">
    <citation type="journal article" date="2023" name="BMC Genomics">
        <title>Chromosome-level genome assemblies of Cutaneotrichosporon spp. (Trichosporonales, Basidiomycota) reveal imbalanced evolution between nucleotide sequences and chromosome synteny.</title>
        <authorList>
            <person name="Kobayashi Y."/>
            <person name="Kayamori A."/>
            <person name="Aoki K."/>
            <person name="Shiwa Y."/>
            <person name="Matsutani M."/>
            <person name="Fujita N."/>
            <person name="Sugita T."/>
            <person name="Iwasaki W."/>
            <person name="Tanaka N."/>
            <person name="Takashima M."/>
        </authorList>
    </citation>
    <scope>NUCLEOTIDE SEQUENCE</scope>
    <source>
        <strain evidence="3">HIS019</strain>
    </source>
</reference>
<protein>
    <submittedName>
        <fullName evidence="3">Uncharacterized protein</fullName>
    </submittedName>
</protein>
<dbReference type="Proteomes" id="UP001233271">
    <property type="component" value="Chromosome 2"/>
</dbReference>
<dbReference type="KEGG" id="ccac:CcaHIS019_0208760"/>
<evidence type="ECO:0000313" key="4">
    <source>
        <dbReference type="Proteomes" id="UP001233271"/>
    </source>
</evidence>
<evidence type="ECO:0000313" key="3">
    <source>
        <dbReference type="EMBL" id="BEI89514.1"/>
    </source>
</evidence>
<dbReference type="GeneID" id="85493385"/>
<keyword evidence="2" id="KW-0812">Transmembrane</keyword>
<proteinExistence type="predicted"/>
<sequence length="108" mass="11852">MLSRTRPVLRPLASTRLVLARSYTVSTEPPKGQDAKANEPPLPPPPAEQSSSKTFMIIAVAAAIAGAAFVPWYKSEKEGVVDTEHLIRERELVGDRERIEAEMAAARR</sequence>
<dbReference type="RefSeq" id="XP_060454780.1">
    <property type="nucleotide sequence ID" value="XM_060597937.1"/>
</dbReference>
<evidence type="ECO:0000256" key="1">
    <source>
        <dbReference type="SAM" id="MobiDB-lite"/>
    </source>
</evidence>
<accession>A0AA48I1K0</accession>
<dbReference type="EMBL" id="AP028213">
    <property type="protein sequence ID" value="BEI89514.1"/>
    <property type="molecule type" value="Genomic_DNA"/>
</dbReference>
<gene>
    <name evidence="3" type="ORF">CcaverHIS019_0208760</name>
</gene>
<name>A0AA48I1K0_9TREE</name>
<dbReference type="AlphaFoldDB" id="A0AA48I1K0"/>
<keyword evidence="2" id="KW-1133">Transmembrane helix</keyword>
<feature type="region of interest" description="Disordered" evidence="1">
    <location>
        <begin position="23"/>
        <end position="50"/>
    </location>
</feature>
<organism evidence="3 4">
    <name type="scientific">Cutaneotrichosporon cavernicola</name>
    <dbReference type="NCBI Taxonomy" id="279322"/>
    <lineage>
        <taxon>Eukaryota</taxon>
        <taxon>Fungi</taxon>
        <taxon>Dikarya</taxon>
        <taxon>Basidiomycota</taxon>
        <taxon>Agaricomycotina</taxon>
        <taxon>Tremellomycetes</taxon>
        <taxon>Trichosporonales</taxon>
        <taxon>Trichosporonaceae</taxon>
        <taxon>Cutaneotrichosporon</taxon>
    </lineage>
</organism>
<keyword evidence="2" id="KW-0472">Membrane</keyword>
<evidence type="ECO:0000256" key="2">
    <source>
        <dbReference type="SAM" id="Phobius"/>
    </source>
</evidence>
<keyword evidence="4" id="KW-1185">Reference proteome</keyword>
<feature type="transmembrane region" description="Helical" evidence="2">
    <location>
        <begin position="55"/>
        <end position="73"/>
    </location>
</feature>